<dbReference type="KEGG" id="pman:OU5_P0435"/>
<dbReference type="InterPro" id="IPR012336">
    <property type="entry name" value="Thioredoxin-like_fold"/>
</dbReference>
<evidence type="ECO:0000259" key="3">
    <source>
        <dbReference type="PROSITE" id="PS51352"/>
    </source>
</evidence>
<geneLocation type="plasmid" evidence="5"/>
<feature type="chain" id="PRO_5001531032" description="Thioredoxin domain-containing protein" evidence="2">
    <location>
        <begin position="22"/>
        <end position="270"/>
    </location>
</feature>
<accession>A0A024ELQ0</accession>
<dbReference type="PANTHER" id="PTHR13887">
    <property type="entry name" value="GLUTATHIONE S-TRANSFERASE KAPPA"/>
    <property type="match status" value="1"/>
</dbReference>
<feature type="signal peptide" evidence="2">
    <location>
        <begin position="1"/>
        <end position="21"/>
    </location>
</feature>
<dbReference type="SUPFAM" id="SSF52833">
    <property type="entry name" value="Thioredoxin-like"/>
    <property type="match status" value="1"/>
</dbReference>
<name>A0A024ELQ0_9PSED</name>
<keyword evidence="4" id="KW-0614">Plasmid</keyword>
<gene>
    <name evidence="4" type="ORF">OU5_P0435</name>
</gene>
<keyword evidence="2" id="KW-0732">Signal</keyword>
<organism evidence="4 5">
    <name type="scientific">Pseudomonas mandelii JR-1</name>
    <dbReference type="NCBI Taxonomy" id="1147786"/>
    <lineage>
        <taxon>Bacteria</taxon>
        <taxon>Pseudomonadati</taxon>
        <taxon>Pseudomonadota</taxon>
        <taxon>Gammaproteobacteria</taxon>
        <taxon>Pseudomonadales</taxon>
        <taxon>Pseudomonadaceae</taxon>
        <taxon>Pseudomonas</taxon>
    </lineage>
</organism>
<dbReference type="InterPro" id="IPR036249">
    <property type="entry name" value="Thioredoxin-like_sf"/>
</dbReference>
<proteinExistence type="inferred from homology"/>
<sequence>MKLNSNTVLSICLATLTVVSAGAFFALNKKVDEAARLSEQTNRSFAKVKPWALQRDALDAVLEEARLQTLISGKETSLPTKTIPQSYPADIERRYGDPKAQFTLIEYSDFECPFCSQFFPVPKALADGSRGNISVIFKHVPIHGEASRKEAYAAECAGAQGGNDAFYRMAGAIFSSTQANGTGTSEPLSVVADKIGLKGSDLSKCIDEGHFYNKIKADFKEAIDLGIKETPTTVVRYNPTNKQVVLSGAKTPEDILKAMANLVKSSGASQ</sequence>
<dbReference type="RefSeq" id="WP_010466558.1">
    <property type="nucleotide sequence ID" value="NZ_CP005961.1"/>
</dbReference>
<reference evidence="4 5" key="1">
    <citation type="journal article" date="2012" name="J. Bacteriol.">
        <title>Genome sequence of cold-adapted Pseudomonas mandelii strain JR-1.</title>
        <authorList>
            <person name="Jang S.H."/>
            <person name="Kim J."/>
            <person name="Kim J."/>
            <person name="Hong S."/>
            <person name="Lee C."/>
        </authorList>
    </citation>
    <scope>NUCLEOTIDE SEQUENCE [LARGE SCALE GENOMIC DNA]</scope>
    <source>
        <strain evidence="4 5">JR-1</strain>
        <plasmid evidence="5">Plasmid</plasmid>
    </source>
</reference>
<protein>
    <recommendedName>
        <fullName evidence="3">Thioredoxin domain-containing protein</fullName>
    </recommendedName>
</protein>
<dbReference type="HOGENOM" id="CLU_000288_47_2_6"/>
<dbReference type="Gene3D" id="3.40.30.10">
    <property type="entry name" value="Glutaredoxin"/>
    <property type="match status" value="1"/>
</dbReference>
<dbReference type="Pfam" id="PF13462">
    <property type="entry name" value="Thioredoxin_4"/>
    <property type="match status" value="1"/>
</dbReference>
<dbReference type="AlphaFoldDB" id="A0A024ELQ0"/>
<dbReference type="InterPro" id="IPR013766">
    <property type="entry name" value="Thioredoxin_domain"/>
</dbReference>
<evidence type="ECO:0000313" key="5">
    <source>
        <dbReference type="Proteomes" id="UP000026913"/>
    </source>
</evidence>
<dbReference type="PANTHER" id="PTHR13887:SF56">
    <property type="entry name" value="THIOREDOXIN-LIKE REDUCTASE RV2466C"/>
    <property type="match status" value="1"/>
</dbReference>
<comment type="similarity">
    <text evidence="1">Belongs to the thioredoxin family. DsbA subfamily.</text>
</comment>
<evidence type="ECO:0000256" key="2">
    <source>
        <dbReference type="SAM" id="SignalP"/>
    </source>
</evidence>
<feature type="domain" description="Thioredoxin" evidence="3">
    <location>
        <begin position="77"/>
        <end position="264"/>
    </location>
</feature>
<evidence type="ECO:0000313" key="4">
    <source>
        <dbReference type="EMBL" id="AHZ73687.1"/>
    </source>
</evidence>
<dbReference type="EMBL" id="CP005961">
    <property type="protein sequence ID" value="AHZ73687.1"/>
    <property type="molecule type" value="Genomic_DNA"/>
</dbReference>
<dbReference type="OrthoDB" id="9780340at2"/>
<evidence type="ECO:0000256" key="1">
    <source>
        <dbReference type="ARBA" id="ARBA00005791"/>
    </source>
</evidence>
<dbReference type="PROSITE" id="PS51352">
    <property type="entry name" value="THIOREDOXIN_2"/>
    <property type="match status" value="1"/>
</dbReference>
<dbReference type="Proteomes" id="UP000026913">
    <property type="component" value="Plasmid unnamed"/>
</dbReference>